<reference evidence="1 2" key="1">
    <citation type="submission" date="2016-03" db="EMBL/GenBank/DDBJ databases">
        <title>Cyphomyrmex costatus WGS genome.</title>
        <authorList>
            <person name="Nygaard S."/>
            <person name="Hu H."/>
            <person name="Boomsma J."/>
            <person name="Zhang G."/>
        </authorList>
    </citation>
    <scope>NUCLEOTIDE SEQUENCE [LARGE SCALE GENOMIC DNA]</scope>
    <source>
        <strain evidence="1">MS0001</strain>
        <tissue evidence="1">Whole body</tissue>
    </source>
</reference>
<dbReference type="AlphaFoldDB" id="A0A151IBJ4"/>
<protein>
    <submittedName>
        <fullName evidence="1">Uncharacterized protein</fullName>
    </submittedName>
</protein>
<sequence length="57" mass="6454">MSDCKNIGSDNVIKILSKEETEHRILITTSLRHSHIRVSLPPTCLLTNSVRYFITAT</sequence>
<name>A0A151IBJ4_9HYME</name>
<dbReference type="EMBL" id="KQ978095">
    <property type="protein sequence ID" value="KYM97020.1"/>
    <property type="molecule type" value="Genomic_DNA"/>
</dbReference>
<keyword evidence="2" id="KW-1185">Reference proteome</keyword>
<dbReference type="Proteomes" id="UP000078542">
    <property type="component" value="Unassembled WGS sequence"/>
</dbReference>
<evidence type="ECO:0000313" key="1">
    <source>
        <dbReference type="EMBL" id="KYM97020.1"/>
    </source>
</evidence>
<organism evidence="1 2">
    <name type="scientific">Cyphomyrmex costatus</name>
    <dbReference type="NCBI Taxonomy" id="456900"/>
    <lineage>
        <taxon>Eukaryota</taxon>
        <taxon>Metazoa</taxon>
        <taxon>Ecdysozoa</taxon>
        <taxon>Arthropoda</taxon>
        <taxon>Hexapoda</taxon>
        <taxon>Insecta</taxon>
        <taxon>Pterygota</taxon>
        <taxon>Neoptera</taxon>
        <taxon>Endopterygota</taxon>
        <taxon>Hymenoptera</taxon>
        <taxon>Apocrita</taxon>
        <taxon>Aculeata</taxon>
        <taxon>Formicoidea</taxon>
        <taxon>Formicidae</taxon>
        <taxon>Myrmicinae</taxon>
        <taxon>Cyphomyrmex</taxon>
    </lineage>
</organism>
<evidence type="ECO:0000313" key="2">
    <source>
        <dbReference type="Proteomes" id="UP000078542"/>
    </source>
</evidence>
<accession>A0A151IBJ4</accession>
<proteinExistence type="predicted"/>
<gene>
    <name evidence="1" type="ORF">ALC62_12285</name>
</gene>